<dbReference type="Pfam" id="PF00072">
    <property type="entry name" value="Response_reg"/>
    <property type="match status" value="1"/>
</dbReference>
<dbReference type="PANTHER" id="PTHR37299">
    <property type="entry name" value="TRANSCRIPTIONAL REGULATOR-RELATED"/>
    <property type="match status" value="1"/>
</dbReference>
<evidence type="ECO:0000313" key="2">
    <source>
        <dbReference type="Proteomes" id="UP000031829"/>
    </source>
</evidence>
<dbReference type="Gene3D" id="3.40.50.2300">
    <property type="match status" value="1"/>
</dbReference>
<dbReference type="InterPro" id="IPR011006">
    <property type="entry name" value="CheY-like_superfamily"/>
</dbReference>
<protein>
    <submittedName>
        <fullName evidence="1">Response regulator</fullName>
    </submittedName>
</protein>
<evidence type="ECO:0000313" key="1">
    <source>
        <dbReference type="EMBL" id="AJI23417.1"/>
    </source>
</evidence>
<dbReference type="PROSITE" id="PS50110">
    <property type="entry name" value="RESPONSE_REGULATORY"/>
    <property type="match status" value="1"/>
</dbReference>
<dbReference type="EMBL" id="CP009920">
    <property type="protein sequence ID" value="AJI23417.1"/>
    <property type="molecule type" value="Genomic_DNA"/>
</dbReference>
<accession>A0A0B6AQP6</accession>
<dbReference type="PANTHER" id="PTHR37299:SF1">
    <property type="entry name" value="STAGE 0 SPORULATION PROTEIN A HOMOLOG"/>
    <property type="match status" value="1"/>
</dbReference>
<dbReference type="SUPFAM" id="SSF52172">
    <property type="entry name" value="CheY-like"/>
    <property type="match status" value="1"/>
</dbReference>
<dbReference type="KEGG" id="bmeg:BG04_3522"/>
<dbReference type="InterPro" id="IPR046947">
    <property type="entry name" value="LytR-like"/>
</dbReference>
<dbReference type="Gene3D" id="2.40.50.1020">
    <property type="entry name" value="LytTr DNA-binding domain"/>
    <property type="match status" value="1"/>
</dbReference>
<dbReference type="InterPro" id="IPR007492">
    <property type="entry name" value="LytTR_DNA-bd_dom"/>
</dbReference>
<gene>
    <name evidence="1" type="ORF">BG04_3522</name>
</gene>
<dbReference type="GO" id="GO:0000156">
    <property type="term" value="F:phosphorelay response regulator activity"/>
    <property type="evidence" value="ECO:0007669"/>
    <property type="project" value="InterPro"/>
</dbReference>
<dbReference type="Proteomes" id="UP000031829">
    <property type="component" value="Chromosome"/>
</dbReference>
<dbReference type="GeneID" id="93641581"/>
<dbReference type="SMART" id="SM00850">
    <property type="entry name" value="LytTR"/>
    <property type="match status" value="1"/>
</dbReference>
<proteinExistence type="predicted"/>
<dbReference type="AlphaFoldDB" id="A0A0B6AQP6"/>
<dbReference type="SMART" id="SM00448">
    <property type="entry name" value="REC"/>
    <property type="match status" value="1"/>
</dbReference>
<reference evidence="1 2" key="1">
    <citation type="journal article" date="2015" name="Genome Announc.">
        <title>Complete genome sequences for 35 biothreat assay-relevant bacillus species.</title>
        <authorList>
            <person name="Johnson S.L."/>
            <person name="Daligault H.E."/>
            <person name="Davenport K.W."/>
            <person name="Jaissle J."/>
            <person name="Frey K.G."/>
            <person name="Ladner J.T."/>
            <person name="Broomall S.M."/>
            <person name="Bishop-Lilly K.A."/>
            <person name="Bruce D.C."/>
            <person name="Gibbons H.S."/>
            <person name="Coyne S.R."/>
            <person name="Lo C.C."/>
            <person name="Meincke L."/>
            <person name="Munk A.C."/>
            <person name="Koroleva G.I."/>
            <person name="Rosenzweig C.N."/>
            <person name="Palacios G.F."/>
            <person name="Redden C.L."/>
            <person name="Minogue T.D."/>
            <person name="Chain P.S."/>
        </authorList>
    </citation>
    <scope>NUCLEOTIDE SEQUENCE [LARGE SCALE GENOMIC DNA]</scope>
    <source>
        <strain evidence="2">ATCC 14581 / DSM 32 / JCM 2506 / NBRC 15308 / NCIMB 9376 / NCTC 10342 / NRRL B-14308 / VKM B-512</strain>
    </source>
</reference>
<name>A0A0B6AQP6_PRIM2</name>
<dbReference type="Pfam" id="PF04397">
    <property type="entry name" value="LytTR"/>
    <property type="match status" value="1"/>
</dbReference>
<dbReference type="HOGENOM" id="CLU_000445_14_1_9"/>
<dbReference type="InterPro" id="IPR001789">
    <property type="entry name" value="Sig_transdc_resp-reg_receiver"/>
</dbReference>
<dbReference type="PROSITE" id="PS50930">
    <property type="entry name" value="HTH_LYTTR"/>
    <property type="match status" value="1"/>
</dbReference>
<organism evidence="1 2">
    <name type="scientific">Priestia megaterium (strain ATCC 14581 / DSM 32 / CCUG 1817 / JCM 2506 / NBRC 15308 / NCIMB 9376 / NCTC 10342 / NRRL B-14308 / VKM B-512 / Ford 19)</name>
    <name type="common">Bacillus megaterium</name>
    <dbReference type="NCBI Taxonomy" id="1348623"/>
    <lineage>
        <taxon>Bacteria</taxon>
        <taxon>Bacillati</taxon>
        <taxon>Bacillota</taxon>
        <taxon>Bacilli</taxon>
        <taxon>Bacillales</taxon>
        <taxon>Bacillaceae</taxon>
        <taxon>Priestia</taxon>
    </lineage>
</organism>
<dbReference type="GO" id="GO:0003677">
    <property type="term" value="F:DNA binding"/>
    <property type="evidence" value="ECO:0007669"/>
    <property type="project" value="InterPro"/>
</dbReference>
<sequence>MNKINLIIADDNEDSVEILDYFIEQLPEFEVISICKDGEQLVQEVMAKSPDLLLVDINMPTINGVDAIKKCLRIKPNLNFIFITGYDEFAVKAFELSALDYIVKPIEKTRLYMALERAKNSIGIDKNQSKKPGEKLKRLPVKFNGSTYYIPIDQIIFIEKSGKKCLIYTQSRVYETYENISDIYMYLNPSVFSQTHRSYIVNLQKVSHITPKNETYLVYFLEIDEYAHISKLKIQDVQKQLHQLMTN</sequence>
<dbReference type="RefSeq" id="WP_016763362.1">
    <property type="nucleotide sequence ID" value="NZ_BCVB01000003.1"/>
</dbReference>